<feature type="transmembrane region" description="Helical" evidence="8">
    <location>
        <begin position="92"/>
        <end position="111"/>
    </location>
</feature>
<reference evidence="10" key="1">
    <citation type="journal article" date="2020" name="Stud. Mycol.">
        <title>101 Dothideomycetes genomes: a test case for predicting lifestyles and emergence of pathogens.</title>
        <authorList>
            <person name="Haridas S."/>
            <person name="Albert R."/>
            <person name="Binder M."/>
            <person name="Bloem J."/>
            <person name="Labutti K."/>
            <person name="Salamov A."/>
            <person name="Andreopoulos B."/>
            <person name="Baker S."/>
            <person name="Barry K."/>
            <person name="Bills G."/>
            <person name="Bluhm B."/>
            <person name="Cannon C."/>
            <person name="Castanera R."/>
            <person name="Culley D."/>
            <person name="Daum C."/>
            <person name="Ezra D."/>
            <person name="Gonzalez J."/>
            <person name="Henrissat B."/>
            <person name="Kuo A."/>
            <person name="Liang C."/>
            <person name="Lipzen A."/>
            <person name="Lutzoni F."/>
            <person name="Magnuson J."/>
            <person name="Mondo S."/>
            <person name="Nolan M."/>
            <person name="Ohm R."/>
            <person name="Pangilinan J."/>
            <person name="Park H.-J."/>
            <person name="Ramirez L."/>
            <person name="Alfaro M."/>
            <person name="Sun H."/>
            <person name="Tritt A."/>
            <person name="Yoshinaga Y."/>
            <person name="Zwiers L.-H."/>
            <person name="Turgeon B."/>
            <person name="Goodwin S."/>
            <person name="Spatafora J."/>
            <person name="Crous P."/>
            <person name="Grigoriev I."/>
        </authorList>
    </citation>
    <scope>NUCLEOTIDE SEQUENCE</scope>
    <source>
        <strain evidence="10">CBS 480.64</strain>
    </source>
</reference>
<comment type="subcellular location">
    <subcellularLocation>
        <location evidence="1 8">Membrane</location>
        <topology evidence="1 8">Multi-pass membrane protein</topology>
    </subcellularLocation>
</comment>
<keyword evidence="4 8" id="KW-0812">Transmembrane</keyword>
<dbReference type="EMBL" id="MU005961">
    <property type="protein sequence ID" value="KAF2863281.1"/>
    <property type="molecule type" value="Genomic_DNA"/>
</dbReference>
<feature type="transmembrane region" description="Helical" evidence="8">
    <location>
        <begin position="48"/>
        <end position="72"/>
    </location>
</feature>
<feature type="transmembrane region" description="Helical" evidence="8">
    <location>
        <begin position="272"/>
        <end position="294"/>
    </location>
</feature>
<keyword evidence="11" id="KW-1185">Reference proteome</keyword>
<keyword evidence="6 8" id="KW-0406">Ion transport</keyword>
<dbReference type="NCBIfam" id="TIGR00820">
    <property type="entry name" value="zip"/>
    <property type="match status" value="1"/>
</dbReference>
<evidence type="ECO:0000256" key="3">
    <source>
        <dbReference type="ARBA" id="ARBA00022448"/>
    </source>
</evidence>
<evidence type="ECO:0000313" key="10">
    <source>
        <dbReference type="EMBL" id="KAF2863281.1"/>
    </source>
</evidence>
<dbReference type="GO" id="GO:0071578">
    <property type="term" value="P:zinc ion import across plasma membrane"/>
    <property type="evidence" value="ECO:0007669"/>
    <property type="project" value="TreeGrafter"/>
</dbReference>
<dbReference type="OrthoDB" id="448280at2759"/>
<dbReference type="GO" id="GO:0000007">
    <property type="term" value="F:low-affinity zinc ion transmembrane transporter activity"/>
    <property type="evidence" value="ECO:0007669"/>
    <property type="project" value="TreeGrafter"/>
</dbReference>
<feature type="transmembrane region" description="Helical" evidence="8">
    <location>
        <begin position="210"/>
        <end position="234"/>
    </location>
</feature>
<proteinExistence type="inferred from homology"/>
<feature type="transmembrane region" description="Helical" evidence="8">
    <location>
        <begin position="347"/>
        <end position="367"/>
    </location>
</feature>
<dbReference type="Pfam" id="PF02535">
    <property type="entry name" value="Zip"/>
    <property type="match status" value="1"/>
</dbReference>
<feature type="compositionally biased region" description="Basic and acidic residues" evidence="9">
    <location>
        <begin position="121"/>
        <end position="140"/>
    </location>
</feature>
<evidence type="ECO:0000256" key="6">
    <source>
        <dbReference type="ARBA" id="ARBA00023065"/>
    </source>
</evidence>
<evidence type="ECO:0000256" key="7">
    <source>
        <dbReference type="ARBA" id="ARBA00023136"/>
    </source>
</evidence>
<evidence type="ECO:0000256" key="8">
    <source>
        <dbReference type="RuleBase" id="RU362088"/>
    </source>
</evidence>
<keyword evidence="7 8" id="KW-0472">Membrane</keyword>
<evidence type="ECO:0000256" key="5">
    <source>
        <dbReference type="ARBA" id="ARBA00022989"/>
    </source>
</evidence>
<dbReference type="InterPro" id="IPR003689">
    <property type="entry name" value="ZIP"/>
</dbReference>
<sequence length="368" mass="40006">MPECGSGNDYNGNLPLRISAIFVIFVGSFLGAWFPIYAGRHRGTHVPAWAFFAAKYFGSGVILATAFIHLLAPANEALSDECLEGPITEYPWAEGISMMVITVMFFVELMTMRFAKFGHDHGHDAEPKGKPEPEDADSHSLRPVKALRQSLRFSLTPNIEGAGPVCGGPHVPGDNHLSHSWGHVDRQSYVSSRVDRHSGKYDPDSYAAQMTALAILEFGVVFHSVLIGLTLAVAGDEFKILYAVLTFHQTFEGLALGTRLAEVEWPVHRRWLPYVLGSVYALATPGAIAIGLGIRKHLHPGSSSSLIASGVLDSISSGILIYTGLIELMAHEFMFSEYMQQASIQQVLSAFGTMCMGAALMALLGRWA</sequence>
<evidence type="ECO:0000256" key="2">
    <source>
        <dbReference type="ARBA" id="ARBA00006939"/>
    </source>
</evidence>
<dbReference type="PANTHER" id="PTHR11040">
    <property type="entry name" value="ZINC/IRON TRANSPORTER"/>
    <property type="match status" value="1"/>
</dbReference>
<comment type="caution">
    <text evidence="8">Lacks conserved residue(s) required for the propagation of feature annotation.</text>
</comment>
<keyword evidence="5 8" id="KW-1133">Transmembrane helix</keyword>
<comment type="similarity">
    <text evidence="2 8">Belongs to the ZIP transporter (TC 2.A.5) family.</text>
</comment>
<feature type="transmembrane region" description="Helical" evidence="8">
    <location>
        <begin position="306"/>
        <end position="326"/>
    </location>
</feature>
<evidence type="ECO:0000256" key="4">
    <source>
        <dbReference type="ARBA" id="ARBA00022692"/>
    </source>
</evidence>
<accession>A0A6A7C6Y7</accession>
<dbReference type="PANTHER" id="PTHR11040:SF69">
    <property type="entry name" value="ZINC-REGULATED TRANSPORTER 2"/>
    <property type="match status" value="1"/>
</dbReference>
<dbReference type="Proteomes" id="UP000799421">
    <property type="component" value="Unassembled WGS sequence"/>
</dbReference>
<feature type="transmembrane region" description="Helical" evidence="8">
    <location>
        <begin position="16"/>
        <end position="36"/>
    </location>
</feature>
<feature type="region of interest" description="Disordered" evidence="9">
    <location>
        <begin position="121"/>
        <end position="141"/>
    </location>
</feature>
<evidence type="ECO:0000256" key="1">
    <source>
        <dbReference type="ARBA" id="ARBA00004141"/>
    </source>
</evidence>
<organism evidence="10 11">
    <name type="scientific">Piedraia hortae CBS 480.64</name>
    <dbReference type="NCBI Taxonomy" id="1314780"/>
    <lineage>
        <taxon>Eukaryota</taxon>
        <taxon>Fungi</taxon>
        <taxon>Dikarya</taxon>
        <taxon>Ascomycota</taxon>
        <taxon>Pezizomycotina</taxon>
        <taxon>Dothideomycetes</taxon>
        <taxon>Dothideomycetidae</taxon>
        <taxon>Capnodiales</taxon>
        <taxon>Piedraiaceae</taxon>
        <taxon>Piedraia</taxon>
    </lineage>
</organism>
<name>A0A6A7C6Y7_9PEZI</name>
<evidence type="ECO:0000256" key="9">
    <source>
        <dbReference type="SAM" id="MobiDB-lite"/>
    </source>
</evidence>
<dbReference type="AlphaFoldDB" id="A0A6A7C6Y7"/>
<protein>
    <submittedName>
        <fullName evidence="10">ZIP zinc/iron transport family</fullName>
    </submittedName>
</protein>
<dbReference type="GO" id="GO:0005886">
    <property type="term" value="C:plasma membrane"/>
    <property type="evidence" value="ECO:0007669"/>
    <property type="project" value="TreeGrafter"/>
</dbReference>
<keyword evidence="3 8" id="KW-0813">Transport</keyword>
<dbReference type="InterPro" id="IPR004698">
    <property type="entry name" value="Zn/Fe_permease_fun/pln"/>
</dbReference>
<gene>
    <name evidence="10" type="ORF">K470DRAFT_210856</name>
</gene>
<evidence type="ECO:0000313" key="11">
    <source>
        <dbReference type="Proteomes" id="UP000799421"/>
    </source>
</evidence>